<organism evidence="2 3">
    <name type="scientific">Allorhodopirellula heiligendammensis</name>
    <dbReference type="NCBI Taxonomy" id="2714739"/>
    <lineage>
        <taxon>Bacteria</taxon>
        <taxon>Pseudomonadati</taxon>
        <taxon>Planctomycetota</taxon>
        <taxon>Planctomycetia</taxon>
        <taxon>Pirellulales</taxon>
        <taxon>Pirellulaceae</taxon>
        <taxon>Allorhodopirellula</taxon>
    </lineage>
</organism>
<gene>
    <name evidence="2" type="ORF">Poly21_37030</name>
</gene>
<comment type="caution">
    <text evidence="2">The sequence shown here is derived from an EMBL/GenBank/DDBJ whole genome shotgun (WGS) entry which is preliminary data.</text>
</comment>
<dbReference type="AlphaFoldDB" id="A0A5C6BX98"/>
<keyword evidence="3" id="KW-1185">Reference proteome</keyword>
<proteinExistence type="predicted"/>
<evidence type="ECO:0000256" key="1">
    <source>
        <dbReference type="SAM" id="MobiDB-lite"/>
    </source>
</evidence>
<dbReference type="EMBL" id="SJPU01000002">
    <property type="protein sequence ID" value="TWU16498.1"/>
    <property type="molecule type" value="Genomic_DNA"/>
</dbReference>
<dbReference type="Proteomes" id="UP000319908">
    <property type="component" value="Unassembled WGS sequence"/>
</dbReference>
<feature type="compositionally biased region" description="Gly residues" evidence="1">
    <location>
        <begin position="41"/>
        <end position="54"/>
    </location>
</feature>
<sequence length="54" mass="5735">MPMTETESFVEEFNRIYQSIGLTVTISDQGRPLVSQPKGLHSGGANGGGEPSVK</sequence>
<evidence type="ECO:0000313" key="3">
    <source>
        <dbReference type="Proteomes" id="UP000319908"/>
    </source>
</evidence>
<accession>A0A5C6BX98</accession>
<reference evidence="2 3" key="1">
    <citation type="journal article" date="2020" name="Antonie Van Leeuwenhoek">
        <title>Rhodopirellula heiligendammensis sp. nov., Rhodopirellula pilleata sp. nov., and Rhodopirellula solitaria sp. nov. isolated from natural or artificial marine surfaces in Northern Germany and California, USA, and emended description of the genus Rhodopirellula.</title>
        <authorList>
            <person name="Kallscheuer N."/>
            <person name="Wiegand S."/>
            <person name="Jogler M."/>
            <person name="Boedeker C."/>
            <person name="Peeters S.H."/>
            <person name="Rast P."/>
            <person name="Heuer A."/>
            <person name="Jetten M.S.M."/>
            <person name="Rohde M."/>
            <person name="Jogler C."/>
        </authorList>
    </citation>
    <scope>NUCLEOTIDE SEQUENCE [LARGE SCALE GENOMIC DNA]</scope>
    <source>
        <strain evidence="2 3">Poly21</strain>
    </source>
</reference>
<feature type="region of interest" description="Disordered" evidence="1">
    <location>
        <begin position="28"/>
        <end position="54"/>
    </location>
</feature>
<protein>
    <submittedName>
        <fullName evidence="2">Uncharacterized protein</fullName>
    </submittedName>
</protein>
<name>A0A5C6BX98_9BACT</name>
<evidence type="ECO:0000313" key="2">
    <source>
        <dbReference type="EMBL" id="TWU16498.1"/>
    </source>
</evidence>